<feature type="signal peptide" evidence="1">
    <location>
        <begin position="1"/>
        <end position="20"/>
    </location>
</feature>
<evidence type="ECO:0000313" key="4">
    <source>
        <dbReference type="Proteomes" id="UP001188597"/>
    </source>
</evidence>
<dbReference type="AlphaFoldDB" id="A0AA88VJD6"/>
<evidence type="ECO:0000259" key="2">
    <source>
        <dbReference type="Pfam" id="PF07727"/>
    </source>
</evidence>
<proteinExistence type="predicted"/>
<organism evidence="3 4">
    <name type="scientific">Escallonia herrerae</name>
    <dbReference type="NCBI Taxonomy" id="1293975"/>
    <lineage>
        <taxon>Eukaryota</taxon>
        <taxon>Viridiplantae</taxon>
        <taxon>Streptophyta</taxon>
        <taxon>Embryophyta</taxon>
        <taxon>Tracheophyta</taxon>
        <taxon>Spermatophyta</taxon>
        <taxon>Magnoliopsida</taxon>
        <taxon>eudicotyledons</taxon>
        <taxon>Gunneridae</taxon>
        <taxon>Pentapetalae</taxon>
        <taxon>asterids</taxon>
        <taxon>campanulids</taxon>
        <taxon>Escalloniales</taxon>
        <taxon>Escalloniaceae</taxon>
        <taxon>Escallonia</taxon>
    </lineage>
</organism>
<evidence type="ECO:0000256" key="1">
    <source>
        <dbReference type="SAM" id="SignalP"/>
    </source>
</evidence>
<dbReference type="EMBL" id="JAVXUP010001777">
    <property type="protein sequence ID" value="KAK3008223.1"/>
    <property type="molecule type" value="Genomic_DNA"/>
</dbReference>
<dbReference type="Pfam" id="PF07727">
    <property type="entry name" value="RVT_2"/>
    <property type="match status" value="1"/>
</dbReference>
<keyword evidence="1" id="KW-0732">Signal</keyword>
<name>A0AA88VJD6_9ASTE</name>
<feature type="chain" id="PRO_5041651003" description="Reverse transcriptase Ty1/copia-type domain-containing protein" evidence="1">
    <location>
        <begin position="21"/>
        <end position="220"/>
    </location>
</feature>
<dbReference type="InterPro" id="IPR013103">
    <property type="entry name" value="RVT_2"/>
</dbReference>
<dbReference type="PANTHER" id="PTHR11439">
    <property type="entry name" value="GAG-POL-RELATED RETROTRANSPOSON"/>
    <property type="match status" value="1"/>
</dbReference>
<accession>A0AA88VJD6</accession>
<comment type="caution">
    <text evidence="3">The sequence shown here is derived from an EMBL/GenBank/DDBJ whole genome shotgun (WGS) entry which is preliminary data.</text>
</comment>
<feature type="domain" description="Reverse transcriptase Ty1/copia-type" evidence="2">
    <location>
        <begin position="2"/>
        <end position="103"/>
    </location>
</feature>
<reference evidence="3" key="1">
    <citation type="submission" date="2022-12" db="EMBL/GenBank/DDBJ databases">
        <title>Draft genome assemblies for two species of Escallonia (Escalloniales).</title>
        <authorList>
            <person name="Chanderbali A."/>
            <person name="Dervinis C."/>
            <person name="Anghel I."/>
            <person name="Soltis D."/>
            <person name="Soltis P."/>
            <person name="Zapata F."/>
        </authorList>
    </citation>
    <scope>NUCLEOTIDE SEQUENCE</scope>
    <source>
        <strain evidence="3">UCBG64.0493</strain>
        <tissue evidence="3">Leaf</tissue>
    </source>
</reference>
<dbReference type="InterPro" id="IPR043502">
    <property type="entry name" value="DNA/RNA_pol_sf"/>
</dbReference>
<evidence type="ECO:0000313" key="3">
    <source>
        <dbReference type="EMBL" id="KAK3008223.1"/>
    </source>
</evidence>
<protein>
    <recommendedName>
        <fullName evidence="2">Reverse transcriptase Ty1/copia-type domain-containing protein</fullName>
    </recommendedName>
</protein>
<gene>
    <name evidence="3" type="ORF">RJ639_015041</name>
</gene>
<keyword evidence="4" id="KW-1185">Reference proteome</keyword>
<dbReference type="CDD" id="cd09272">
    <property type="entry name" value="RNase_HI_RT_Ty1"/>
    <property type="match status" value="1"/>
</dbReference>
<dbReference type="SUPFAM" id="SSF56672">
    <property type="entry name" value="DNA/RNA polymerases"/>
    <property type="match status" value="1"/>
</dbReference>
<dbReference type="PANTHER" id="PTHR11439:SF475">
    <property type="entry name" value="CYSTEINE-RICH RLK (RECEPTOR-LIKE PROTEIN KINASE) 8"/>
    <property type="match status" value="1"/>
</dbReference>
<sequence>MFSPVTKLTTVRVLLALVASKDWTLWQMDVKNAFLHGELDQQIYMCQPMGFQSRNHPEYVCKLRKALYGLKQAPRTWYVRGILRYVKGTLDYGIIYKKGGDCKLVGFCDADYAGDHDTQRSTTGYIFTLGSGIVSWCSKRQPTVSLSTTEAEYRAAAMAAQESTWILQLLEDLHQPIEYPISLYCDNLLAIHLAENPVFHSFRCQLGMANKEGASVEGEY</sequence>
<dbReference type="Proteomes" id="UP001188597">
    <property type="component" value="Unassembled WGS sequence"/>
</dbReference>